<dbReference type="SUPFAM" id="SSF51621">
    <property type="entry name" value="Phosphoenolpyruvate/pyruvate domain"/>
    <property type="match status" value="1"/>
</dbReference>
<gene>
    <name evidence="4" type="ORF">HCR76_11405</name>
</gene>
<protein>
    <submittedName>
        <fullName evidence="4">Aldolase</fullName>
    </submittedName>
</protein>
<comment type="cofactor">
    <cofactor evidence="1">
        <name>Mg(2+)</name>
        <dbReference type="ChEBI" id="CHEBI:18420"/>
    </cofactor>
</comment>
<name>A0ABX6YGC3_9MICO</name>
<evidence type="ECO:0000256" key="2">
    <source>
        <dbReference type="ARBA" id="ARBA00022723"/>
    </source>
</evidence>
<dbReference type="Gene3D" id="3.20.20.60">
    <property type="entry name" value="Phosphoenolpyruvate-binding domains"/>
    <property type="match status" value="1"/>
</dbReference>
<dbReference type="InterPro" id="IPR054255">
    <property type="entry name" value="DUF6986"/>
</dbReference>
<dbReference type="PANTHER" id="PTHR32308:SF10">
    <property type="entry name" value="CITRATE LYASE SUBUNIT BETA"/>
    <property type="match status" value="1"/>
</dbReference>
<reference evidence="4 5" key="1">
    <citation type="submission" date="2020-12" db="EMBL/GenBank/DDBJ databases">
        <title>Microbacterium sp. HY060.</title>
        <authorList>
            <person name="Zhou J."/>
        </authorList>
    </citation>
    <scope>NUCLEOTIDE SEQUENCE [LARGE SCALE GENOMIC DNA]</scope>
    <source>
        <strain evidence="4 5">HY60</strain>
    </source>
</reference>
<organism evidence="4 5">
    <name type="scientific">Paramicrobacterium chengjingii</name>
    <dbReference type="NCBI Taxonomy" id="2769067"/>
    <lineage>
        <taxon>Bacteria</taxon>
        <taxon>Bacillati</taxon>
        <taxon>Actinomycetota</taxon>
        <taxon>Actinomycetes</taxon>
        <taxon>Micrococcales</taxon>
        <taxon>Microbacteriaceae</taxon>
        <taxon>Paramicrobacterium</taxon>
    </lineage>
</organism>
<evidence type="ECO:0000256" key="3">
    <source>
        <dbReference type="ARBA" id="ARBA00022842"/>
    </source>
</evidence>
<sequence>MTASAAHTSLTADDLARVDAHLAPTDRLLETAYPGDDGSRQPIHTVYVPGHTYDPSLAARWGADAAAAVAEAGGTAALCAQLGLGDGLIEQIAPLVDAKLASEPIEDLRIDFEDGFGDRGDAAEDAAAVAAAENVATALSTGRATPFVGIRFKCFEAATRHRGLATLDRFVTTLAQAGPLPDGLILTLPKVTTVDQVTAMVEVCEKLEGVLGLDAGRLRFEVQMETPQLILAADGTVPIAQLLHRAQGRITSLHYGTYDYSAALQIAAEYQSMEHPAADYAKQVMQVAVAETGVRLSDGSTNIIPVGEPADVLSAWRLHARLVRRSLERGFYQGWDLHAAQLPTRFIATYAFYRQGFAAAASRLNNYVRHADSGIMDEPATARALARFVARGLQCGAVTSTEIQDAVGITTRELTQLAHPKLSLEENA</sequence>
<dbReference type="InterPro" id="IPR040442">
    <property type="entry name" value="Pyrv_kinase-like_dom_sf"/>
</dbReference>
<evidence type="ECO:0000313" key="4">
    <source>
        <dbReference type="EMBL" id="QPZ37440.1"/>
    </source>
</evidence>
<proteinExistence type="predicted"/>
<dbReference type="InterPro" id="IPR015813">
    <property type="entry name" value="Pyrv/PenolPyrv_kinase-like_dom"/>
</dbReference>
<dbReference type="EMBL" id="CP061169">
    <property type="protein sequence ID" value="QPZ37440.1"/>
    <property type="molecule type" value="Genomic_DNA"/>
</dbReference>
<evidence type="ECO:0000313" key="5">
    <source>
        <dbReference type="Proteomes" id="UP000662814"/>
    </source>
</evidence>
<dbReference type="Pfam" id="PF22484">
    <property type="entry name" value="DUF6986"/>
    <property type="match status" value="1"/>
</dbReference>
<keyword evidence="2" id="KW-0479">Metal-binding</keyword>
<accession>A0ABX6YGC3</accession>
<dbReference type="Proteomes" id="UP000662814">
    <property type="component" value="Chromosome"/>
</dbReference>
<dbReference type="PANTHER" id="PTHR32308">
    <property type="entry name" value="LYASE BETA SUBUNIT, PUTATIVE (AFU_ORTHOLOGUE AFUA_4G13030)-RELATED"/>
    <property type="match status" value="1"/>
</dbReference>
<keyword evidence="5" id="KW-1185">Reference proteome</keyword>
<dbReference type="RefSeq" id="WP_166991890.1">
    <property type="nucleotide sequence ID" value="NZ_CP061169.1"/>
</dbReference>
<keyword evidence="3" id="KW-0460">Magnesium</keyword>
<evidence type="ECO:0000256" key="1">
    <source>
        <dbReference type="ARBA" id="ARBA00001946"/>
    </source>
</evidence>